<evidence type="ECO:0000313" key="4">
    <source>
        <dbReference type="EMBL" id="QGU33701.1"/>
    </source>
</evidence>
<dbReference type="InterPro" id="IPR036890">
    <property type="entry name" value="HATPase_C_sf"/>
</dbReference>
<gene>
    <name evidence="4" type="ORF">E6P07_12365</name>
</gene>
<reference evidence="4 5" key="1">
    <citation type="submission" date="2019-12" db="EMBL/GenBank/DDBJ databases">
        <title>The complete genome of the thermophilic, anoxygenic phototrophic gammaproteobacterium Thermochromatium tepidum.</title>
        <authorList>
            <person name="Sattley W.M."/>
            <person name="Swingley W.D."/>
            <person name="Burchell B.M."/>
            <person name="Gurbani S.A."/>
            <person name="Kujawa C.M."/>
            <person name="Nuccio D.A."/>
            <person name="Schladweiler J."/>
            <person name="Shaffer K.N."/>
            <person name="Stokes L.M."/>
            <person name="Touchman J.W."/>
            <person name="Blankenship R.E."/>
            <person name="Madigan M.T."/>
        </authorList>
    </citation>
    <scope>NUCLEOTIDE SEQUENCE [LARGE SCALE GENOMIC DNA]</scope>
    <source>
        <strain evidence="4 5">ATCC 43061</strain>
    </source>
</reference>
<organism evidence="4 5">
    <name type="scientific">Thermochromatium tepidum ATCC 43061</name>
    <dbReference type="NCBI Taxonomy" id="316276"/>
    <lineage>
        <taxon>Bacteria</taxon>
        <taxon>Pseudomonadati</taxon>
        <taxon>Pseudomonadota</taxon>
        <taxon>Gammaproteobacteria</taxon>
        <taxon>Chromatiales</taxon>
        <taxon>Chromatiaceae</taxon>
        <taxon>Thermochromatium</taxon>
    </lineage>
</organism>
<dbReference type="SUPFAM" id="SSF55874">
    <property type="entry name" value="ATPase domain of HSP90 chaperone/DNA topoisomerase II/histidine kinase"/>
    <property type="match status" value="1"/>
</dbReference>
<dbReference type="SUPFAM" id="SSF52172">
    <property type="entry name" value="CheY-like"/>
    <property type="match status" value="1"/>
</dbReference>
<dbReference type="EMBL" id="CP039268">
    <property type="protein sequence ID" value="QGU33701.1"/>
    <property type="molecule type" value="Genomic_DNA"/>
</dbReference>
<feature type="modified residue" description="4-aspartylphosphate" evidence="2">
    <location>
        <position position="53"/>
    </location>
</feature>
<dbReference type="Proteomes" id="UP000426424">
    <property type="component" value="Chromosome"/>
</dbReference>
<dbReference type="PROSITE" id="PS50110">
    <property type="entry name" value="RESPONSE_REGULATORY"/>
    <property type="match status" value="1"/>
</dbReference>
<proteinExistence type="predicted"/>
<name>A0A6I6E188_THETI</name>
<evidence type="ECO:0000256" key="2">
    <source>
        <dbReference type="PROSITE-ProRule" id="PRU00169"/>
    </source>
</evidence>
<keyword evidence="1 2" id="KW-0597">Phosphoprotein</keyword>
<dbReference type="PANTHER" id="PTHR44591:SF3">
    <property type="entry name" value="RESPONSE REGULATORY DOMAIN-CONTAINING PROTEIN"/>
    <property type="match status" value="1"/>
</dbReference>
<dbReference type="Pfam" id="PF00072">
    <property type="entry name" value="Response_reg"/>
    <property type="match status" value="1"/>
</dbReference>
<keyword evidence="5" id="KW-1185">Reference proteome</keyword>
<protein>
    <submittedName>
        <fullName evidence="4">Response regulator</fullName>
    </submittedName>
</protein>
<evidence type="ECO:0000259" key="3">
    <source>
        <dbReference type="PROSITE" id="PS50110"/>
    </source>
</evidence>
<dbReference type="Pfam" id="PF13581">
    <property type="entry name" value="HATPase_c_2"/>
    <property type="match status" value="1"/>
</dbReference>
<evidence type="ECO:0000313" key="5">
    <source>
        <dbReference type="Proteomes" id="UP000426424"/>
    </source>
</evidence>
<dbReference type="InterPro" id="IPR001789">
    <property type="entry name" value="Sig_transdc_resp-reg_receiver"/>
</dbReference>
<dbReference type="InterPro" id="IPR011006">
    <property type="entry name" value="CheY-like_superfamily"/>
</dbReference>
<sequence length="307" mass="34458">MAKLLVVDDEPINLEIIGHCLEGEHQLAFAEDGLEAWSMLEAAPQAYDGVILDRMMPRMDGMEVLRRLKADPRFRDLPVIMQSAAGGSEQIAEGLAAGAWYYLAKPYSPKALRSIVNAALDDRRTRKDLVRIGDRLQTTLNLIDQARFRFRTLKDIQVLSSTLAQMCPNPETVAMGLSELMLNAVEHGNLGIDYAEKGRLIDEGRWQEEIERRLADPARAGLYAVIELQRNADYLDLTIRDRGSGFDWRRYLDLDPERAFDSHGRGIAMARHLAFADLEYLGAGNEVRVRLRLTDPNGGTAHDDAQV</sequence>
<accession>A0A6I6E188</accession>
<dbReference type="OrthoDB" id="9800897at2"/>
<dbReference type="SMART" id="SM00448">
    <property type="entry name" value="REC"/>
    <property type="match status" value="1"/>
</dbReference>
<dbReference type="KEGG" id="ttp:E6P07_12365"/>
<dbReference type="GO" id="GO:0000160">
    <property type="term" value="P:phosphorelay signal transduction system"/>
    <property type="evidence" value="ECO:0007669"/>
    <property type="project" value="InterPro"/>
</dbReference>
<dbReference type="InterPro" id="IPR050595">
    <property type="entry name" value="Bact_response_regulator"/>
</dbReference>
<feature type="domain" description="Response regulatory" evidence="3">
    <location>
        <begin position="3"/>
        <end position="120"/>
    </location>
</feature>
<evidence type="ECO:0000256" key="1">
    <source>
        <dbReference type="ARBA" id="ARBA00022553"/>
    </source>
</evidence>
<dbReference type="CDD" id="cd16936">
    <property type="entry name" value="HATPase_RsbW-like"/>
    <property type="match status" value="1"/>
</dbReference>
<dbReference type="Gene3D" id="3.40.50.2300">
    <property type="match status" value="1"/>
</dbReference>
<dbReference type="PANTHER" id="PTHR44591">
    <property type="entry name" value="STRESS RESPONSE REGULATOR PROTEIN 1"/>
    <property type="match status" value="1"/>
</dbReference>
<dbReference type="RefSeq" id="WP_153975889.1">
    <property type="nucleotide sequence ID" value="NZ_CP039268.1"/>
</dbReference>
<dbReference type="AlphaFoldDB" id="A0A6I6E188"/>
<dbReference type="InterPro" id="IPR003594">
    <property type="entry name" value="HATPase_dom"/>
</dbReference>